<organism evidence="1 2">
    <name type="scientific">Colletotrichum incanum</name>
    <name type="common">Soybean anthracnose fungus</name>
    <dbReference type="NCBI Taxonomy" id="1573173"/>
    <lineage>
        <taxon>Eukaryota</taxon>
        <taxon>Fungi</taxon>
        <taxon>Dikarya</taxon>
        <taxon>Ascomycota</taxon>
        <taxon>Pezizomycotina</taxon>
        <taxon>Sordariomycetes</taxon>
        <taxon>Hypocreomycetidae</taxon>
        <taxon>Glomerellales</taxon>
        <taxon>Glomerellaceae</taxon>
        <taxon>Colletotrichum</taxon>
        <taxon>Colletotrichum spaethianum species complex</taxon>
    </lineage>
</organism>
<keyword evidence="2" id="KW-1185">Reference proteome</keyword>
<reference evidence="1 2" key="1">
    <citation type="submission" date="2015-06" db="EMBL/GenBank/DDBJ databases">
        <title>Survival trade-offs in plant roots during colonization by closely related pathogenic and mutualistic fungi.</title>
        <authorList>
            <person name="Hacquard S."/>
            <person name="Kracher B."/>
            <person name="Hiruma K."/>
            <person name="Weinman A."/>
            <person name="Muench P."/>
            <person name="Garrido Oter R."/>
            <person name="Ver Loren van Themaat E."/>
            <person name="Dallerey J.-F."/>
            <person name="Damm U."/>
            <person name="Henrissat B."/>
            <person name="Lespinet O."/>
            <person name="Thon M."/>
            <person name="Kemen E."/>
            <person name="McHardy A.C."/>
            <person name="Schulze-Lefert P."/>
            <person name="O'Connell R.J."/>
        </authorList>
    </citation>
    <scope>NUCLEOTIDE SEQUENCE [LARGE SCALE GENOMIC DNA]</scope>
    <source>
        <strain evidence="1 2">MAFF 238704</strain>
    </source>
</reference>
<sequence length="119" mass="12617">MPGGVTCLFVCPGSRVFGKGLHTELDPASAGTKAACRSVENPSAAVAALSPSLLPHRIAQQKGDRPFPCPPPIPIHSVSTTNRSLGKLESGRQAHIRQHRSSYRALACKPSCHERGSVR</sequence>
<evidence type="ECO:0000313" key="1">
    <source>
        <dbReference type="EMBL" id="KZL84581.1"/>
    </source>
</evidence>
<proteinExistence type="predicted"/>
<dbReference type="EMBL" id="LFIW01000856">
    <property type="protein sequence ID" value="KZL84581.1"/>
    <property type="molecule type" value="Genomic_DNA"/>
</dbReference>
<name>A0A167E192_COLIC</name>
<gene>
    <name evidence="1" type="ORF">CI238_07190</name>
</gene>
<protein>
    <submittedName>
        <fullName evidence="1">Uncharacterized protein</fullName>
    </submittedName>
</protein>
<dbReference type="Proteomes" id="UP000076584">
    <property type="component" value="Unassembled WGS sequence"/>
</dbReference>
<evidence type="ECO:0000313" key="2">
    <source>
        <dbReference type="Proteomes" id="UP000076584"/>
    </source>
</evidence>
<comment type="caution">
    <text evidence="1">The sequence shown here is derived from an EMBL/GenBank/DDBJ whole genome shotgun (WGS) entry which is preliminary data.</text>
</comment>
<dbReference type="AlphaFoldDB" id="A0A167E192"/>
<accession>A0A167E192</accession>